<feature type="region of interest" description="Disordered" evidence="1">
    <location>
        <begin position="1"/>
        <end position="69"/>
    </location>
</feature>
<dbReference type="VEuPathDB" id="FungiDB:CC1G_09934"/>
<dbReference type="RefSeq" id="XP_001841242.2">
    <property type="nucleotide sequence ID" value="XM_001841190.2"/>
</dbReference>
<dbReference type="OrthoDB" id="201656at2759"/>
<feature type="compositionally biased region" description="Low complexity" evidence="1">
    <location>
        <begin position="135"/>
        <end position="154"/>
    </location>
</feature>
<dbReference type="EMBL" id="AACS02000005">
    <property type="protein sequence ID" value="EAU80537.2"/>
    <property type="molecule type" value="Genomic_DNA"/>
</dbReference>
<gene>
    <name evidence="2" type="ORF">CC1G_09934</name>
</gene>
<keyword evidence="3" id="KW-1185">Reference proteome</keyword>
<dbReference type="OMA" id="YAWINIS"/>
<feature type="compositionally biased region" description="Basic residues" evidence="1">
    <location>
        <begin position="39"/>
        <end position="49"/>
    </location>
</feature>
<reference evidence="2 3" key="1">
    <citation type="journal article" date="2010" name="Proc. Natl. Acad. Sci. U.S.A.">
        <title>Insights into evolution of multicellular fungi from the assembled chromosomes of the mushroom Coprinopsis cinerea (Coprinus cinereus).</title>
        <authorList>
            <person name="Stajich J.E."/>
            <person name="Wilke S.K."/>
            <person name="Ahren D."/>
            <person name="Au C.H."/>
            <person name="Birren B.W."/>
            <person name="Borodovsky M."/>
            <person name="Burns C."/>
            <person name="Canback B."/>
            <person name="Casselton L.A."/>
            <person name="Cheng C.K."/>
            <person name="Deng J."/>
            <person name="Dietrich F.S."/>
            <person name="Fargo D.C."/>
            <person name="Farman M.L."/>
            <person name="Gathman A.C."/>
            <person name="Goldberg J."/>
            <person name="Guigo R."/>
            <person name="Hoegger P.J."/>
            <person name="Hooker J.B."/>
            <person name="Huggins A."/>
            <person name="James T.Y."/>
            <person name="Kamada T."/>
            <person name="Kilaru S."/>
            <person name="Kodira C."/>
            <person name="Kues U."/>
            <person name="Kupfer D."/>
            <person name="Kwan H.S."/>
            <person name="Lomsadze A."/>
            <person name="Li W."/>
            <person name="Lilly W.W."/>
            <person name="Ma L.J."/>
            <person name="Mackey A.J."/>
            <person name="Manning G."/>
            <person name="Martin F."/>
            <person name="Muraguchi H."/>
            <person name="Natvig D.O."/>
            <person name="Palmerini H."/>
            <person name="Ramesh M.A."/>
            <person name="Rehmeyer C.J."/>
            <person name="Roe B.A."/>
            <person name="Shenoy N."/>
            <person name="Stanke M."/>
            <person name="Ter-Hovhannisyan V."/>
            <person name="Tunlid A."/>
            <person name="Velagapudi R."/>
            <person name="Vision T.J."/>
            <person name="Zeng Q."/>
            <person name="Zolan M.E."/>
            <person name="Pukkila P.J."/>
        </authorList>
    </citation>
    <scope>NUCLEOTIDE SEQUENCE [LARGE SCALE GENOMIC DNA]</scope>
    <source>
        <strain evidence="3">Okayama-7 / 130 / ATCC MYA-4618 / FGSC 9003</strain>
    </source>
</reference>
<dbReference type="GeneID" id="6017959"/>
<organism evidence="2 3">
    <name type="scientific">Coprinopsis cinerea (strain Okayama-7 / 130 / ATCC MYA-4618 / FGSC 9003)</name>
    <name type="common">Inky cap fungus</name>
    <name type="synonym">Hormographiella aspergillata</name>
    <dbReference type="NCBI Taxonomy" id="240176"/>
    <lineage>
        <taxon>Eukaryota</taxon>
        <taxon>Fungi</taxon>
        <taxon>Dikarya</taxon>
        <taxon>Basidiomycota</taxon>
        <taxon>Agaricomycotina</taxon>
        <taxon>Agaricomycetes</taxon>
        <taxon>Agaricomycetidae</taxon>
        <taxon>Agaricales</taxon>
        <taxon>Agaricineae</taxon>
        <taxon>Psathyrellaceae</taxon>
        <taxon>Coprinopsis</taxon>
    </lineage>
</organism>
<dbReference type="InterPro" id="IPR050700">
    <property type="entry name" value="YIM1/Zinc_Alcohol_DH_Fams"/>
</dbReference>
<accession>A8PGN2</accession>
<feature type="region of interest" description="Disordered" evidence="1">
    <location>
        <begin position="126"/>
        <end position="161"/>
    </location>
</feature>
<dbReference type="AlphaFoldDB" id="A8PGN2"/>
<dbReference type="InterPro" id="IPR011032">
    <property type="entry name" value="GroES-like_sf"/>
</dbReference>
<dbReference type="Gene3D" id="3.90.180.10">
    <property type="entry name" value="Medium-chain alcohol dehydrogenases, catalytic domain"/>
    <property type="match status" value="1"/>
</dbReference>
<name>A8PGN2_COPC7</name>
<feature type="region of interest" description="Disordered" evidence="1">
    <location>
        <begin position="350"/>
        <end position="369"/>
    </location>
</feature>
<dbReference type="eggNOG" id="ENOG502SBC8">
    <property type="taxonomic scope" value="Eukaryota"/>
</dbReference>
<dbReference type="Gene3D" id="3.40.50.720">
    <property type="entry name" value="NAD(P)-binding Rossmann-like Domain"/>
    <property type="match status" value="1"/>
</dbReference>
<evidence type="ECO:0000313" key="3">
    <source>
        <dbReference type="Proteomes" id="UP000001861"/>
    </source>
</evidence>
<feature type="region of interest" description="Disordered" evidence="1">
    <location>
        <begin position="400"/>
        <end position="421"/>
    </location>
</feature>
<comment type="caution">
    <text evidence="2">The sequence shown here is derived from an EMBL/GenBank/DDBJ whole genome shotgun (WGS) entry which is preliminary data.</text>
</comment>
<dbReference type="KEGG" id="cci:CC1G_09934"/>
<proteinExistence type="predicted"/>
<dbReference type="PANTHER" id="PTHR11695">
    <property type="entry name" value="ALCOHOL DEHYDROGENASE RELATED"/>
    <property type="match status" value="1"/>
</dbReference>
<dbReference type="HOGENOM" id="CLU_646490_0_0_1"/>
<evidence type="ECO:0000256" key="1">
    <source>
        <dbReference type="SAM" id="MobiDB-lite"/>
    </source>
</evidence>
<sequence length="512" mass="55704">MSLRERLGSLSRRKTRKKEKEREQDATGTDNEGSGPTVLKRKNTLRGRRKDAEKDKALPPPPILQPEVGFIPGRSFVGRVLECGWEVKEEVIRKGEWVVGLLEPKKSGALTEFIVVDRRRIKRVPHPASVPGEEAASGTATTTSFNSFSSGSTTKPPRMPQSSLTLEELALLPLCGLPAYRAVRTFMRAFSGLANMPLSPRAYDYPTFASAMSNGTFLGGHHHLHADHEPHRKRRALVLRGHDGVGAMVVQMLALRGWRVSVHVPIPGPQDQEDVQRYMLESEARVLHLGGEEVVFDDGGNTADPWWDEGRGAAVRVLEWLREDGDVFDAVLDTIGGKEVREAAERLLRSVGRDDGEEDPTGKGAKKTGAGQFTTLVGDVPERTIPTAADNFRAGLRSLKFGTGGGSPQSEAGATATPSEETRSKVGYAWISVTQDVDWEGEDIPETLTNVLRLAVEHGIRPIVPRISVGGESTAMYTWKGGVIPFERTPEIFVDGDGPLCNGGTMVAKVAG</sequence>
<protein>
    <submittedName>
        <fullName evidence="2">Uncharacterized protein</fullName>
    </submittedName>
</protein>
<dbReference type="PANTHER" id="PTHR11695:SF294">
    <property type="entry name" value="RETICULON-4-INTERACTING PROTEIN 1, MITOCHONDRIAL"/>
    <property type="match status" value="1"/>
</dbReference>
<dbReference type="Proteomes" id="UP000001861">
    <property type="component" value="Unassembled WGS sequence"/>
</dbReference>
<feature type="compositionally biased region" description="Polar residues" evidence="1">
    <location>
        <begin position="408"/>
        <end position="419"/>
    </location>
</feature>
<dbReference type="SUPFAM" id="SSF50129">
    <property type="entry name" value="GroES-like"/>
    <property type="match status" value="1"/>
</dbReference>
<dbReference type="InParanoid" id="A8PGN2"/>
<dbReference type="GO" id="GO:0005739">
    <property type="term" value="C:mitochondrion"/>
    <property type="evidence" value="ECO:0007669"/>
    <property type="project" value="TreeGrafter"/>
</dbReference>
<evidence type="ECO:0000313" key="2">
    <source>
        <dbReference type="EMBL" id="EAU80537.2"/>
    </source>
</evidence>